<reference evidence="2" key="1">
    <citation type="submission" date="2023-03" db="UniProtKB">
        <authorList>
            <consortium name="EnsemblPlants"/>
        </authorList>
    </citation>
    <scope>IDENTIFICATION</scope>
</reference>
<evidence type="ECO:0000256" key="1">
    <source>
        <dbReference type="SAM" id="MobiDB-lite"/>
    </source>
</evidence>
<name>A0A9I9CHE4_CUCME</name>
<protein>
    <recommendedName>
        <fullName evidence="3">Protein KAKU4</fullName>
    </recommendedName>
</protein>
<dbReference type="EnsemblPlants" id="MELO3C003630.2.1">
    <property type="protein sequence ID" value="MELO3C003630.2.1"/>
    <property type="gene ID" value="MELO3C003630.2"/>
</dbReference>
<feature type="region of interest" description="Disordered" evidence="1">
    <location>
        <begin position="1"/>
        <end position="46"/>
    </location>
</feature>
<evidence type="ECO:0000313" key="2">
    <source>
        <dbReference type="EnsemblPlants" id="MELO3C003630.2.1"/>
    </source>
</evidence>
<organism evidence="2">
    <name type="scientific">Cucumis melo</name>
    <name type="common">Muskmelon</name>
    <dbReference type="NCBI Taxonomy" id="3656"/>
    <lineage>
        <taxon>Eukaryota</taxon>
        <taxon>Viridiplantae</taxon>
        <taxon>Streptophyta</taxon>
        <taxon>Embryophyta</taxon>
        <taxon>Tracheophyta</taxon>
        <taxon>Spermatophyta</taxon>
        <taxon>Magnoliopsida</taxon>
        <taxon>eudicotyledons</taxon>
        <taxon>Gunneridae</taxon>
        <taxon>Pentapetalae</taxon>
        <taxon>rosids</taxon>
        <taxon>fabids</taxon>
        <taxon>Cucurbitales</taxon>
        <taxon>Cucurbitaceae</taxon>
        <taxon>Benincaseae</taxon>
        <taxon>Cucumis</taxon>
    </lineage>
</organism>
<sequence>MASFPAYGEAAGSRSGGKIVRARRVQSRKTPYERPGPSNLGPGGNPSWISKFIFSPTRTIATGAGKLLSSVFVSDSSSSSSESDSEDDDEDDVRDERHVFQGAEGGMQHCSGPNDYYGIVSDCQLLCWKNGTSEMVSLFRKDFPPEKKDSKHLIEQLLMQETFSRAERDKLVQIIESRVVERQTFEGHAAERLTEISNRNVDSDGGGPAVCSSAILEAKKWLNEKRLGLGSTSTLKLDDGPCTLNSTMLPMVNNEEMGSPVDVAKSYMQARPPWASPSTDNFEFKSPSPLGLQLFKEETSYSISGNPLSSSRIKRESPTSGSWNIQEELRRVRSKATEEMLRSPSSKFDWSSLATGSDYKTNLSSTRFNHLKIPSGDKIQHAVKPIDKSMYWSADNTVTHNLSESKTAEDVSENEACQLGTTSIVLQQDKDLETNPTTQMKVSNSSLDERECSTMHEDAGLANGFPPLPSSSGELGVEQNHFNNIVEENNSSAHDHMAKDQPVEERCELLSEVSMEVPDMNETDTDKIVSDGNDASKVVSEDNSSCKISKENGGGNVKSVEKPSSESGVAVGKTGSGTAYLRRGRRRN</sequence>
<feature type="compositionally biased region" description="Acidic residues" evidence="1">
    <location>
        <begin position="83"/>
        <end position="93"/>
    </location>
</feature>
<evidence type="ECO:0008006" key="3">
    <source>
        <dbReference type="Google" id="ProtNLM"/>
    </source>
</evidence>
<proteinExistence type="predicted"/>
<feature type="region of interest" description="Disordered" evidence="1">
    <location>
        <begin position="519"/>
        <end position="588"/>
    </location>
</feature>
<dbReference type="GO" id="GO:0071763">
    <property type="term" value="P:nuclear membrane organization"/>
    <property type="evidence" value="ECO:0007669"/>
    <property type="project" value="TreeGrafter"/>
</dbReference>
<accession>A0A9I9CHE4</accession>
<dbReference type="PANTHER" id="PTHR33416">
    <property type="entry name" value="NUCLEAR PORE COMPLEX PROTEIN NUP1"/>
    <property type="match status" value="1"/>
</dbReference>
<dbReference type="AlphaFoldDB" id="A0A9I9CHE4"/>
<dbReference type="Gramene" id="MELO3C003630.2.1">
    <property type="protein sequence ID" value="MELO3C003630.2.1"/>
    <property type="gene ID" value="MELO3C003630.2"/>
</dbReference>
<dbReference type="GO" id="GO:0005635">
    <property type="term" value="C:nuclear envelope"/>
    <property type="evidence" value="ECO:0007669"/>
    <property type="project" value="TreeGrafter"/>
</dbReference>
<feature type="region of interest" description="Disordered" evidence="1">
    <location>
        <begin position="75"/>
        <end position="94"/>
    </location>
</feature>
<dbReference type="PANTHER" id="PTHR33416:SF17">
    <property type="entry name" value="PROTEIN KAKU4"/>
    <property type="match status" value="1"/>
</dbReference>